<dbReference type="EMBL" id="CP060783">
    <property type="protein sequence ID" value="QNP50078.1"/>
    <property type="molecule type" value="Genomic_DNA"/>
</dbReference>
<dbReference type="Gene3D" id="1.10.340.30">
    <property type="entry name" value="Hypothetical protein, domain 2"/>
    <property type="match status" value="1"/>
</dbReference>
<evidence type="ECO:0000256" key="1">
    <source>
        <dbReference type="PIRSR" id="PIRSR605019-1"/>
    </source>
</evidence>
<dbReference type="SUPFAM" id="SSF48150">
    <property type="entry name" value="DNA-glycosylase"/>
    <property type="match status" value="1"/>
</dbReference>
<evidence type="ECO:0000313" key="3">
    <source>
        <dbReference type="Proteomes" id="UP000516028"/>
    </source>
</evidence>
<dbReference type="GO" id="GO:0006284">
    <property type="term" value="P:base-excision repair"/>
    <property type="evidence" value="ECO:0007669"/>
    <property type="project" value="InterPro"/>
</dbReference>
<dbReference type="AlphaFoldDB" id="A0A7H0GP62"/>
<organism evidence="2 3">
    <name type="scientific">Diaphorobacter aerolatus</name>
    <dbReference type="NCBI Taxonomy" id="1288495"/>
    <lineage>
        <taxon>Bacteria</taxon>
        <taxon>Pseudomonadati</taxon>
        <taxon>Pseudomonadota</taxon>
        <taxon>Betaproteobacteria</taxon>
        <taxon>Burkholderiales</taxon>
        <taxon>Comamonadaceae</taxon>
        <taxon>Diaphorobacter</taxon>
    </lineage>
</organism>
<dbReference type="Pfam" id="PF03352">
    <property type="entry name" value="Adenine_glyco"/>
    <property type="match status" value="1"/>
</dbReference>
<keyword evidence="1" id="KW-0479">Metal-binding</keyword>
<feature type="binding site" evidence="1">
    <location>
        <position position="38"/>
    </location>
    <ligand>
        <name>Zn(2+)</name>
        <dbReference type="ChEBI" id="CHEBI:29105"/>
    </ligand>
</feature>
<dbReference type="PANTHER" id="PTHR30037">
    <property type="entry name" value="DNA-3-METHYLADENINE GLYCOSYLASE 1"/>
    <property type="match status" value="1"/>
</dbReference>
<dbReference type="InterPro" id="IPR011257">
    <property type="entry name" value="DNA_glycosylase"/>
</dbReference>
<gene>
    <name evidence="2" type="ORF">H9K75_09690</name>
</gene>
<reference evidence="2 3" key="1">
    <citation type="submission" date="2020-08" db="EMBL/GenBank/DDBJ databases">
        <title>Genome sequence of Diaphorobacter aerolatus KACC 16536T.</title>
        <authorList>
            <person name="Hyun D.-W."/>
            <person name="Bae J.-W."/>
        </authorList>
    </citation>
    <scope>NUCLEOTIDE SEQUENCE [LARGE SCALE GENOMIC DNA]</scope>
    <source>
        <strain evidence="2 3">KACC 16536</strain>
    </source>
</reference>
<dbReference type="Proteomes" id="UP000516028">
    <property type="component" value="Chromosome"/>
</dbReference>
<protein>
    <submittedName>
        <fullName evidence="2">DNA-3-methyladenine glycosylase I</fullName>
    </submittedName>
</protein>
<dbReference type="PANTHER" id="PTHR30037:SF4">
    <property type="entry name" value="DNA-3-METHYLADENINE GLYCOSYLASE I"/>
    <property type="match status" value="1"/>
</dbReference>
<evidence type="ECO:0000313" key="2">
    <source>
        <dbReference type="EMBL" id="QNP50078.1"/>
    </source>
</evidence>
<dbReference type="RefSeq" id="WP_187725618.1">
    <property type="nucleotide sequence ID" value="NZ_CP060783.1"/>
</dbReference>
<keyword evidence="3" id="KW-1185">Reference proteome</keyword>
<dbReference type="GO" id="GO:0046872">
    <property type="term" value="F:metal ion binding"/>
    <property type="evidence" value="ECO:0007669"/>
    <property type="project" value="UniProtKB-KW"/>
</dbReference>
<proteinExistence type="predicted"/>
<feature type="binding site" evidence="1">
    <location>
        <position position="25"/>
    </location>
    <ligand>
        <name>Zn(2+)</name>
        <dbReference type="ChEBI" id="CHEBI:29105"/>
    </ligand>
</feature>
<feature type="binding site" evidence="1">
    <location>
        <position position="203"/>
    </location>
    <ligand>
        <name>Zn(2+)</name>
        <dbReference type="ChEBI" id="CHEBI:29105"/>
    </ligand>
</feature>
<keyword evidence="1" id="KW-0862">Zinc</keyword>
<dbReference type="GO" id="GO:0008725">
    <property type="term" value="F:DNA-3-methyladenine glycosylase activity"/>
    <property type="evidence" value="ECO:0007669"/>
    <property type="project" value="InterPro"/>
</dbReference>
<dbReference type="KEGG" id="daer:H9K75_09690"/>
<feature type="binding site" evidence="1">
    <location>
        <position position="199"/>
    </location>
    <ligand>
        <name>Zn(2+)</name>
        <dbReference type="ChEBI" id="CHEBI:29105"/>
    </ligand>
</feature>
<name>A0A7H0GP62_9BURK</name>
<dbReference type="InterPro" id="IPR052891">
    <property type="entry name" value="DNA-3mA_glycosylase"/>
</dbReference>
<sequence length="222" mass="25218">MAENKQQSTDSVAGLFTDDSGHQRCFWCEASPLYKHYHDHEWGFPVDDERRLFEKLCLEGFQAGLSWITILKKRESFRAGFAHFEAEELSRFCEKDIARLLADASIVRHRGKIESTINNAKRVIELRREFGSLGAYVWGYAPLAQQDRPEIHTYEAARALTATAASQALSKDLKKRGFSFVGPTTMYAFMQAMGLVNDHIEGCHVRKAATQAREQFTVPQPS</sequence>
<dbReference type="InterPro" id="IPR005019">
    <property type="entry name" value="Adenine_glyco"/>
</dbReference>
<accession>A0A7H0GP62</accession>